<dbReference type="EMBL" id="JBEPMN010000012">
    <property type="protein sequence ID" value="MET3662519.1"/>
    <property type="molecule type" value="Genomic_DNA"/>
</dbReference>
<name>A0ABV2KN61_9HYPH</name>
<accession>A0ABV2KN61</accession>
<protein>
    <submittedName>
        <fullName evidence="1">Uncharacterized protein</fullName>
    </submittedName>
</protein>
<organism evidence="1 2">
    <name type="scientific">Aquamicrobium ahrensii</name>
    <dbReference type="NCBI Taxonomy" id="469551"/>
    <lineage>
        <taxon>Bacteria</taxon>
        <taxon>Pseudomonadati</taxon>
        <taxon>Pseudomonadota</taxon>
        <taxon>Alphaproteobacteria</taxon>
        <taxon>Hyphomicrobiales</taxon>
        <taxon>Phyllobacteriaceae</taxon>
        <taxon>Aquamicrobium</taxon>
    </lineage>
</organism>
<evidence type="ECO:0000313" key="2">
    <source>
        <dbReference type="Proteomes" id="UP001549143"/>
    </source>
</evidence>
<proteinExistence type="predicted"/>
<dbReference type="Proteomes" id="UP001549143">
    <property type="component" value="Unassembled WGS sequence"/>
</dbReference>
<keyword evidence="2" id="KW-1185">Reference proteome</keyword>
<comment type="caution">
    <text evidence="1">The sequence shown here is derived from an EMBL/GenBank/DDBJ whole genome shotgun (WGS) entry which is preliminary data.</text>
</comment>
<sequence length="60" mass="6798">MLLHQRGVDVLLKVMDASDHIDQFDANQTQALLRDVADVLAAILERDARHIVQENNPNHL</sequence>
<evidence type="ECO:0000313" key="1">
    <source>
        <dbReference type="EMBL" id="MET3662519.1"/>
    </source>
</evidence>
<reference evidence="1 2" key="1">
    <citation type="submission" date="2024-06" db="EMBL/GenBank/DDBJ databases">
        <title>Genomic Encyclopedia of Type Strains, Phase IV (KMG-IV): sequencing the most valuable type-strain genomes for metagenomic binning, comparative biology and taxonomic classification.</title>
        <authorList>
            <person name="Goeker M."/>
        </authorList>
    </citation>
    <scope>NUCLEOTIDE SEQUENCE [LARGE SCALE GENOMIC DNA]</scope>
    <source>
        <strain evidence="1 2">DSM 19730</strain>
    </source>
</reference>
<gene>
    <name evidence="1" type="ORF">ABID44_002857</name>
</gene>